<keyword evidence="2" id="KW-1185">Reference proteome</keyword>
<protein>
    <recommendedName>
        <fullName evidence="3">Zinc finger protein</fullName>
    </recommendedName>
</protein>
<evidence type="ECO:0008006" key="3">
    <source>
        <dbReference type="Google" id="ProtNLM"/>
    </source>
</evidence>
<proteinExistence type="predicted"/>
<evidence type="ECO:0000313" key="2">
    <source>
        <dbReference type="Proteomes" id="UP001642540"/>
    </source>
</evidence>
<reference evidence="1 2" key="1">
    <citation type="submission" date="2024-08" db="EMBL/GenBank/DDBJ databases">
        <authorList>
            <person name="Cucini C."/>
            <person name="Frati F."/>
        </authorList>
    </citation>
    <scope>NUCLEOTIDE SEQUENCE [LARGE SCALE GENOMIC DNA]</scope>
</reference>
<gene>
    <name evidence="1" type="ORF">ODALV1_LOCUS15484</name>
</gene>
<evidence type="ECO:0000313" key="1">
    <source>
        <dbReference type="EMBL" id="CAL8112100.1"/>
    </source>
</evidence>
<comment type="caution">
    <text evidence="1">The sequence shown here is derived from an EMBL/GenBank/DDBJ whole genome shotgun (WGS) entry which is preliminary data.</text>
</comment>
<sequence>MARVFYCSFCYKACLEKKQKVKITSAFNVAEYCDEFFPNPGLQRFLVLLQRYLGESFSSSMAFERLNCCSDCLRVMESFCTTFLEMKCLESQLELKLQQLNSTMSFADTSNSSHESISDMNCDENGNAANENNVTSIASFRGELQTKCTAKLATNLPNVVDAQQNPLLTQEFCIGWILSFIVVANLGTNSPSNSARKEFPPRDEIQTTKVAVTVNHPNIPLSLKPLQGEDSNLSGETMDSTTVNPIRKRKMYPCKICKKNLWDRPSLWKHYEKCKCPSLKSLKEKEFDLHYIKQPDFSRPYNCAICGKLCTIMKVKPSCRME</sequence>
<accession>A0ABP1R1K0</accession>
<dbReference type="EMBL" id="CAXLJM020000048">
    <property type="protein sequence ID" value="CAL8112100.1"/>
    <property type="molecule type" value="Genomic_DNA"/>
</dbReference>
<name>A0ABP1R1K0_9HEXA</name>
<organism evidence="1 2">
    <name type="scientific">Orchesella dallaii</name>
    <dbReference type="NCBI Taxonomy" id="48710"/>
    <lineage>
        <taxon>Eukaryota</taxon>
        <taxon>Metazoa</taxon>
        <taxon>Ecdysozoa</taxon>
        <taxon>Arthropoda</taxon>
        <taxon>Hexapoda</taxon>
        <taxon>Collembola</taxon>
        <taxon>Entomobryomorpha</taxon>
        <taxon>Entomobryoidea</taxon>
        <taxon>Orchesellidae</taxon>
        <taxon>Orchesellinae</taxon>
        <taxon>Orchesella</taxon>
    </lineage>
</organism>
<dbReference type="Proteomes" id="UP001642540">
    <property type="component" value="Unassembled WGS sequence"/>
</dbReference>